<evidence type="ECO:0000313" key="2">
    <source>
        <dbReference type="Proteomes" id="UP000179113"/>
    </source>
</evidence>
<evidence type="ECO:0000313" key="1">
    <source>
        <dbReference type="EMBL" id="OGC69129.1"/>
    </source>
</evidence>
<dbReference type="Proteomes" id="UP000179113">
    <property type="component" value="Unassembled WGS sequence"/>
</dbReference>
<evidence type="ECO:0008006" key="3">
    <source>
        <dbReference type="Google" id="ProtNLM"/>
    </source>
</evidence>
<accession>A0A1F4WIC7</accession>
<reference evidence="1 2" key="1">
    <citation type="journal article" date="2016" name="Nat. Commun.">
        <title>Thousands of microbial genomes shed light on interconnected biogeochemical processes in an aquifer system.</title>
        <authorList>
            <person name="Anantharaman K."/>
            <person name="Brown C.T."/>
            <person name="Hug L.A."/>
            <person name="Sharon I."/>
            <person name="Castelle C.J."/>
            <person name="Probst A.J."/>
            <person name="Thomas B.C."/>
            <person name="Singh A."/>
            <person name="Wilkins M.J."/>
            <person name="Karaoz U."/>
            <person name="Brodie E.L."/>
            <person name="Williams K.H."/>
            <person name="Hubbard S.S."/>
            <person name="Banfield J.F."/>
        </authorList>
    </citation>
    <scope>NUCLEOTIDE SEQUENCE [LARGE SCALE GENOMIC DNA]</scope>
</reference>
<name>A0A1F4WIC7_UNCKA</name>
<organism evidence="1 2">
    <name type="scientific">candidate division WWE3 bacterium RIFOXYC1_FULL_39_7</name>
    <dbReference type="NCBI Taxonomy" id="1802643"/>
    <lineage>
        <taxon>Bacteria</taxon>
        <taxon>Katanobacteria</taxon>
    </lineage>
</organism>
<protein>
    <recommendedName>
        <fullName evidence="3">DUF5659 domain-containing protein</fullName>
    </recommendedName>
</protein>
<dbReference type="AlphaFoldDB" id="A0A1F4WIC7"/>
<comment type="caution">
    <text evidence="1">The sequence shown here is derived from an EMBL/GenBank/DDBJ whole genome shotgun (WGS) entry which is preliminary data.</text>
</comment>
<gene>
    <name evidence="1" type="ORF">A2415_00210</name>
</gene>
<sequence length="83" mass="9562">MSNVNVEQWKSKDFYLSSVIRAAGFDLLSLEKNNHDFSVFVFGISPQKAEEIISLHWSKQLRLPTRNLIEAINELRTRLKSGV</sequence>
<proteinExistence type="predicted"/>
<dbReference type="EMBL" id="MEWA01000026">
    <property type="protein sequence ID" value="OGC69129.1"/>
    <property type="molecule type" value="Genomic_DNA"/>
</dbReference>